<evidence type="ECO:0000256" key="1">
    <source>
        <dbReference type="SAM" id="Phobius"/>
    </source>
</evidence>
<name>A0ABP1CX63_9APHY</name>
<organism evidence="2 3">
    <name type="scientific">Somion occarium</name>
    <dbReference type="NCBI Taxonomy" id="3059160"/>
    <lineage>
        <taxon>Eukaryota</taxon>
        <taxon>Fungi</taxon>
        <taxon>Dikarya</taxon>
        <taxon>Basidiomycota</taxon>
        <taxon>Agaricomycotina</taxon>
        <taxon>Agaricomycetes</taxon>
        <taxon>Polyporales</taxon>
        <taxon>Cerrenaceae</taxon>
        <taxon>Somion</taxon>
    </lineage>
</organism>
<evidence type="ECO:0000313" key="2">
    <source>
        <dbReference type="EMBL" id="CAL1698727.1"/>
    </source>
</evidence>
<evidence type="ECO:0000313" key="3">
    <source>
        <dbReference type="Proteomes" id="UP001497453"/>
    </source>
</evidence>
<keyword evidence="1" id="KW-0812">Transmembrane</keyword>
<dbReference type="EMBL" id="OZ037954">
    <property type="protein sequence ID" value="CAL1698727.1"/>
    <property type="molecule type" value="Genomic_DNA"/>
</dbReference>
<protein>
    <submittedName>
        <fullName evidence="2">Uncharacterized protein</fullName>
    </submittedName>
</protein>
<feature type="transmembrane region" description="Helical" evidence="1">
    <location>
        <begin position="102"/>
        <end position="120"/>
    </location>
</feature>
<dbReference type="Proteomes" id="UP001497453">
    <property type="component" value="Chromosome 11"/>
</dbReference>
<proteinExistence type="predicted"/>
<sequence>MFGRSVIVGNSAYHRQLAPAIRLDHDPPSRMRISISMEQHCRLSCHFTCFTYVFQLFFRCSVSKLLYMVARFWTASFISWVTQWLLPPLQLRVGCSFRRLPTLRISVLVAIFLITILHALSNQYRFFSIDAITWLEFWFQSECRVEHNPFHAVASPGLPATRSNSSKAKASISGTIRQNVYFEHQEP</sequence>
<keyword evidence="1" id="KW-1133">Transmembrane helix</keyword>
<gene>
    <name evidence="2" type="ORF">GFSPODELE1_LOCUS2300</name>
</gene>
<accession>A0ABP1CX63</accession>
<reference evidence="3" key="1">
    <citation type="submission" date="2024-04" db="EMBL/GenBank/DDBJ databases">
        <authorList>
            <person name="Shaw F."/>
            <person name="Minotto A."/>
        </authorList>
    </citation>
    <scope>NUCLEOTIDE SEQUENCE [LARGE SCALE GENOMIC DNA]</scope>
</reference>
<keyword evidence="3" id="KW-1185">Reference proteome</keyword>
<feature type="transmembrane region" description="Helical" evidence="1">
    <location>
        <begin position="65"/>
        <end position="82"/>
    </location>
</feature>
<keyword evidence="1" id="KW-0472">Membrane</keyword>